<dbReference type="EMBL" id="LN847249">
    <property type="protein sequence ID" value="CRI52440.1"/>
    <property type="molecule type" value="Genomic_DNA"/>
</dbReference>
<evidence type="ECO:0000313" key="4">
    <source>
        <dbReference type="EMBL" id="CRI45629.1"/>
    </source>
</evidence>
<evidence type="ECO:0000313" key="3">
    <source>
        <dbReference type="EMBL" id="CRI43386.1"/>
    </source>
</evidence>
<dbReference type="EMBL" id="LN847240">
    <property type="protein sequence ID" value="CRI50183.1"/>
    <property type="molecule type" value="Genomic_DNA"/>
</dbReference>
<dbReference type="EMBL" id="LN847225">
    <property type="protein sequence ID" value="CRI45629.1"/>
    <property type="molecule type" value="Genomic_DNA"/>
</dbReference>
<evidence type="ECO:0000313" key="5">
    <source>
        <dbReference type="EMBL" id="CRI46757.1"/>
    </source>
</evidence>
<dbReference type="EMBL" id="LN847002">
    <property type="protein sequence ID" value="CRI40033.1"/>
    <property type="molecule type" value="Genomic_DNA"/>
</dbReference>
<accession>A0A0F7XB70</accession>
<dbReference type="EMBL" id="LN847230">
    <property type="protein sequence ID" value="CRI46757.1"/>
    <property type="molecule type" value="Genomic_DNA"/>
</dbReference>
<dbReference type="PATRIC" id="fig|83558.13.peg.169"/>
<dbReference type="AlphaFoldDB" id="A0A0F7XB70"/>
<sequence length="64" mass="7625">MKLLKASFIKLLLTLDWPTELLLKNRPFDFTGHPEEEKLIKDILLKEEGNKYFSLESKSFWLDI</sequence>
<evidence type="ECO:0000313" key="8">
    <source>
        <dbReference type="EMBL" id="CRI52440.1"/>
    </source>
</evidence>
<reference evidence="6" key="1">
    <citation type="submission" date="2015-05" db="EMBL/GenBank/DDBJ databases">
        <authorList>
            <person name="Rattei Thomas"/>
        </authorList>
    </citation>
    <scope>NUCLEOTIDE SEQUENCE</scope>
    <source>
        <strain evidence="1">CV15</strain>
        <strain evidence="2">CWL029c</strain>
        <strain evidence="3">H12</strain>
        <strain evidence="4">MUL2216</strain>
        <strain evidence="5">Panola</strain>
        <strain evidence="7">PB1</strain>
        <strain evidence="6">U1271</strain>
        <strain evidence="8">Wien2</strain>
    </source>
</reference>
<name>A0A0F7XB70_CHLPN</name>
<dbReference type="EMBL" id="LN846998">
    <property type="protein sequence ID" value="CRI37767.1"/>
    <property type="molecule type" value="Genomic_DNA"/>
</dbReference>
<protein>
    <submittedName>
        <fullName evidence="6">Uncharacterized protein</fullName>
    </submittedName>
</protein>
<gene>
    <name evidence="1" type="ORF">BN1224_CV15_B_00900</name>
    <name evidence="3" type="ORF">BN1224_H12_AY_00090</name>
    <name evidence="4" type="ORF">BN1224_MUL2216_D_00090</name>
    <name evidence="5" type="ORF">BN1224_Panola_B_00960</name>
    <name evidence="7" type="ORF">BN1224_PB1_B_01520</name>
    <name evidence="6" type="ORF">BN1224_U1271_A_01610</name>
    <name evidence="8" type="ORF">BN1224_Wien2_B_01510</name>
    <name evidence="2" type="ORF">CWL029c_B_00940</name>
</gene>
<proteinExistence type="predicted"/>
<dbReference type="EMBL" id="LN847242">
    <property type="protein sequence ID" value="CRI49051.1"/>
    <property type="molecule type" value="Genomic_DNA"/>
</dbReference>
<evidence type="ECO:0000313" key="1">
    <source>
        <dbReference type="EMBL" id="CRI37767.1"/>
    </source>
</evidence>
<dbReference type="EMBL" id="LN847114">
    <property type="protein sequence ID" value="CRI43386.1"/>
    <property type="molecule type" value="Genomic_DNA"/>
</dbReference>
<evidence type="ECO:0000313" key="7">
    <source>
        <dbReference type="EMBL" id="CRI50183.1"/>
    </source>
</evidence>
<organism evidence="6">
    <name type="scientific">Chlamydia pneumoniae</name>
    <name type="common">Chlamydophila pneumoniae</name>
    <dbReference type="NCBI Taxonomy" id="83558"/>
    <lineage>
        <taxon>Bacteria</taxon>
        <taxon>Pseudomonadati</taxon>
        <taxon>Chlamydiota</taxon>
        <taxon>Chlamydiia</taxon>
        <taxon>Chlamydiales</taxon>
        <taxon>Chlamydiaceae</taxon>
        <taxon>Chlamydia/Chlamydophila group</taxon>
        <taxon>Chlamydia</taxon>
    </lineage>
</organism>
<evidence type="ECO:0000313" key="2">
    <source>
        <dbReference type="EMBL" id="CRI40033.1"/>
    </source>
</evidence>
<evidence type="ECO:0000313" key="6">
    <source>
        <dbReference type="EMBL" id="CRI49051.1"/>
    </source>
</evidence>